<dbReference type="RefSeq" id="WP_344310222.1">
    <property type="nucleotide sequence ID" value="NZ_BAAANY010000009.1"/>
</dbReference>
<feature type="transmembrane region" description="Helical" evidence="5">
    <location>
        <begin position="45"/>
        <end position="74"/>
    </location>
</feature>
<dbReference type="InterPro" id="IPR002293">
    <property type="entry name" value="AA/rel_permease1"/>
</dbReference>
<keyword evidence="7" id="KW-1185">Reference proteome</keyword>
<dbReference type="EMBL" id="BAAANY010000009">
    <property type="protein sequence ID" value="GAA1675751.1"/>
    <property type="molecule type" value="Genomic_DNA"/>
</dbReference>
<evidence type="ECO:0000313" key="6">
    <source>
        <dbReference type="EMBL" id="GAA1675751.1"/>
    </source>
</evidence>
<dbReference type="InterPro" id="IPR053153">
    <property type="entry name" value="APC_K+_Transporter"/>
</dbReference>
<dbReference type="Gene3D" id="1.20.1740.10">
    <property type="entry name" value="Amino acid/polyamine transporter I"/>
    <property type="match status" value="1"/>
</dbReference>
<dbReference type="PANTHER" id="PTHR47704">
    <property type="entry name" value="POTASSIUM TRANSPORTER KIMA"/>
    <property type="match status" value="1"/>
</dbReference>
<comment type="subcellular location">
    <subcellularLocation>
        <location evidence="1">Membrane</location>
        <topology evidence="1">Multi-pass membrane protein</topology>
    </subcellularLocation>
</comment>
<organism evidence="6 7">
    <name type="scientific">Fodinicola feengrottensis</name>
    <dbReference type="NCBI Taxonomy" id="435914"/>
    <lineage>
        <taxon>Bacteria</taxon>
        <taxon>Bacillati</taxon>
        <taxon>Actinomycetota</taxon>
        <taxon>Actinomycetes</taxon>
        <taxon>Mycobacteriales</taxon>
        <taxon>Fodinicola</taxon>
    </lineage>
</organism>
<feature type="transmembrane region" description="Helical" evidence="5">
    <location>
        <begin position="20"/>
        <end position="39"/>
    </location>
</feature>
<evidence type="ECO:0000313" key="7">
    <source>
        <dbReference type="Proteomes" id="UP001500618"/>
    </source>
</evidence>
<feature type="transmembrane region" description="Helical" evidence="5">
    <location>
        <begin position="343"/>
        <end position="363"/>
    </location>
</feature>
<sequence length="597" mass="62837">MTAILTKPAEQVRDHEKHRLTSVTGIAGLGLDAIASVAYGPEAIVLVLAAAGSVGMGATIPVTIAIVLLLLLLVATYRQVIAAFPDGGGAYTVATRHLGRSAGLVAAASLVIDYVLNVAVSVAAGVAALTSAFPALLAWTPELCVVVLLVIAAINLRGIAMSARLFALPAAVFVVAVLIVVGIGLIHGGPVHPLPAPTQPVTVGSVGILLVLAAFGNGCAALTGVEAIANATPSFRKPRQRRARTAEAGLGLLLGVLLISLAVVIDRYGARPVAGRTILSLVTEGSLGNGVGYVVVQLSTVVLLALAANTSYGGLPVLAAKLAADDFLPHVFGLRADRMVHRYGVFVLAALSGALLIGTAGNVNILVPLFAIGVFVGFLLCQVGMFRHWREVRGRAWRWKAAFSVFGAAMTAAALLVVTASKFLEGGWLIVLVLPLLVVGFTVVRRAYQRIGAAIDVDAMPAQPRRTGCVVVVPVVSITRLAAESLSTAMSMGDRVVALHVAFDDETEANRKFAERWQQWRPDVPLVMLDSAHRTIDEPIVRYVKSLPEGRVVVLIGEIEPTRLWERILRNRRGAVVARAVGRRTCAVVCRLRFRLT</sequence>
<feature type="transmembrane region" description="Helical" evidence="5">
    <location>
        <begin position="104"/>
        <end position="129"/>
    </location>
</feature>
<feature type="transmembrane region" description="Helical" evidence="5">
    <location>
        <begin position="250"/>
        <end position="270"/>
    </location>
</feature>
<feature type="transmembrane region" description="Helical" evidence="5">
    <location>
        <begin position="166"/>
        <end position="186"/>
    </location>
</feature>
<feature type="transmembrane region" description="Helical" evidence="5">
    <location>
        <begin position="401"/>
        <end position="420"/>
    </location>
</feature>
<evidence type="ECO:0000256" key="2">
    <source>
        <dbReference type="ARBA" id="ARBA00022692"/>
    </source>
</evidence>
<dbReference type="Proteomes" id="UP001500618">
    <property type="component" value="Unassembled WGS sequence"/>
</dbReference>
<evidence type="ECO:0000256" key="1">
    <source>
        <dbReference type="ARBA" id="ARBA00004141"/>
    </source>
</evidence>
<gene>
    <name evidence="6" type="ORF">GCM10009765_26320</name>
</gene>
<proteinExistence type="predicted"/>
<evidence type="ECO:0000256" key="5">
    <source>
        <dbReference type="SAM" id="Phobius"/>
    </source>
</evidence>
<feature type="transmembrane region" description="Helical" evidence="5">
    <location>
        <begin position="206"/>
        <end position="229"/>
    </location>
</feature>
<dbReference type="PANTHER" id="PTHR47704:SF1">
    <property type="entry name" value="POTASSIUM TRANSPORTER KIMA"/>
    <property type="match status" value="1"/>
</dbReference>
<accession>A0ABN3DG10</accession>
<feature type="transmembrane region" description="Helical" evidence="5">
    <location>
        <begin position="290"/>
        <end position="308"/>
    </location>
</feature>
<protein>
    <submittedName>
        <fullName evidence="6">APC family permease</fullName>
    </submittedName>
</protein>
<evidence type="ECO:0000256" key="3">
    <source>
        <dbReference type="ARBA" id="ARBA00022989"/>
    </source>
</evidence>
<comment type="caution">
    <text evidence="6">The sequence shown here is derived from an EMBL/GenBank/DDBJ whole genome shotgun (WGS) entry which is preliminary data.</text>
</comment>
<keyword evidence="4 5" id="KW-0472">Membrane</keyword>
<name>A0ABN3DG10_9ACTN</name>
<evidence type="ECO:0000256" key="4">
    <source>
        <dbReference type="ARBA" id="ARBA00023136"/>
    </source>
</evidence>
<keyword evidence="3 5" id="KW-1133">Transmembrane helix</keyword>
<dbReference type="Pfam" id="PF13520">
    <property type="entry name" value="AA_permease_2"/>
    <property type="match status" value="1"/>
</dbReference>
<reference evidence="6 7" key="1">
    <citation type="journal article" date="2019" name="Int. J. Syst. Evol. Microbiol.">
        <title>The Global Catalogue of Microorganisms (GCM) 10K type strain sequencing project: providing services to taxonomists for standard genome sequencing and annotation.</title>
        <authorList>
            <consortium name="The Broad Institute Genomics Platform"/>
            <consortium name="The Broad Institute Genome Sequencing Center for Infectious Disease"/>
            <person name="Wu L."/>
            <person name="Ma J."/>
        </authorList>
    </citation>
    <scope>NUCLEOTIDE SEQUENCE [LARGE SCALE GENOMIC DNA]</scope>
    <source>
        <strain evidence="6 7">JCM 14718</strain>
    </source>
</reference>
<feature type="transmembrane region" description="Helical" evidence="5">
    <location>
        <begin position="369"/>
        <end position="389"/>
    </location>
</feature>
<feature type="transmembrane region" description="Helical" evidence="5">
    <location>
        <begin position="135"/>
        <end position="154"/>
    </location>
</feature>
<keyword evidence="2 5" id="KW-0812">Transmembrane</keyword>
<feature type="transmembrane region" description="Helical" evidence="5">
    <location>
        <begin position="426"/>
        <end position="444"/>
    </location>
</feature>